<evidence type="ECO:0000313" key="11">
    <source>
        <dbReference type="Proteomes" id="UP001501844"/>
    </source>
</evidence>
<dbReference type="PRINTS" id="PR00344">
    <property type="entry name" value="BCTRLSENSOR"/>
</dbReference>
<keyword evidence="4" id="KW-0547">Nucleotide-binding</keyword>
<evidence type="ECO:0000256" key="6">
    <source>
        <dbReference type="ARBA" id="ARBA00022840"/>
    </source>
</evidence>
<organism evidence="10 11">
    <name type="scientific">Nibribacter koreensis</name>
    <dbReference type="NCBI Taxonomy" id="1084519"/>
    <lineage>
        <taxon>Bacteria</taxon>
        <taxon>Pseudomonadati</taxon>
        <taxon>Bacteroidota</taxon>
        <taxon>Cytophagia</taxon>
        <taxon>Cytophagales</taxon>
        <taxon>Hymenobacteraceae</taxon>
        <taxon>Nibribacter</taxon>
    </lineage>
</organism>
<feature type="domain" description="Histidine kinase" evidence="9">
    <location>
        <begin position="230"/>
        <end position="457"/>
    </location>
</feature>
<dbReference type="PROSITE" id="PS50109">
    <property type="entry name" value="HIS_KIN"/>
    <property type="match status" value="1"/>
</dbReference>
<protein>
    <recommendedName>
        <fullName evidence="2">histidine kinase</fullName>
        <ecNumber evidence="2">2.7.13.3</ecNumber>
    </recommendedName>
</protein>
<evidence type="ECO:0000256" key="3">
    <source>
        <dbReference type="ARBA" id="ARBA00022679"/>
    </source>
</evidence>
<dbReference type="InterPro" id="IPR004358">
    <property type="entry name" value="Sig_transdc_His_kin-like_C"/>
</dbReference>
<dbReference type="Gene3D" id="3.30.565.10">
    <property type="entry name" value="Histidine kinase-like ATPase, C-terminal domain"/>
    <property type="match status" value="1"/>
</dbReference>
<dbReference type="SUPFAM" id="SSF55874">
    <property type="entry name" value="ATPase domain of HSP90 chaperone/DNA topoisomerase II/histidine kinase"/>
    <property type="match status" value="1"/>
</dbReference>
<dbReference type="PANTHER" id="PTHR43065:SF46">
    <property type="entry name" value="C4-DICARBOXYLATE TRANSPORT SENSOR PROTEIN DCTB"/>
    <property type="match status" value="1"/>
</dbReference>
<evidence type="ECO:0000256" key="7">
    <source>
        <dbReference type="ARBA" id="ARBA00023012"/>
    </source>
</evidence>
<evidence type="ECO:0000256" key="1">
    <source>
        <dbReference type="ARBA" id="ARBA00000085"/>
    </source>
</evidence>
<dbReference type="Proteomes" id="UP001501844">
    <property type="component" value="Unassembled WGS sequence"/>
</dbReference>
<evidence type="ECO:0000313" key="10">
    <source>
        <dbReference type="EMBL" id="GAA4302205.1"/>
    </source>
</evidence>
<evidence type="ECO:0000256" key="2">
    <source>
        <dbReference type="ARBA" id="ARBA00012438"/>
    </source>
</evidence>
<keyword evidence="3" id="KW-0808">Transferase</keyword>
<name>A0ABP8FF53_9BACT</name>
<keyword evidence="5" id="KW-0418">Kinase</keyword>
<feature type="transmembrane region" description="Helical" evidence="8">
    <location>
        <begin position="7"/>
        <end position="27"/>
    </location>
</feature>
<sequence>MDFNPFNVRVVVRVAGLAFTLFLAIYIGVRYEWYISMCCLFFIAGAMALELIQYVKRTHQDMLKFLGAIKHSDFTLRFAVEGAPPQYRELHRMFNDITESFRQIKAEKEVHHQYLQGVVEHLRIGLITYDKTGQIQLMNKAAHRLLDLPFLQNLNAATKLYPNLTEVAFGEPTQEGKLIKLKQLTEEVLLTVQVSSLRLQGQEIRIMSFQNIRSEMEAQELDAWKKLINVLTHEIMNSVTPIISLTSSISDLVQSELTPVAEAGHLDVDTMEDLQLGLRTIEKRTRGIQHFVENYRRLTRVPPPRRAPLNIQALCDHVSRLVEAQMKDQHIQFLMQLPEEVLWLNADAEQLEQVLLNLLKNAMDSCAQMEDPRILLRAVKDPKAEHLVRVEVVDNGVGIAPDAQDHVFIPFYTTKPQGSGIGLSLSRQMVRQHGGNLHFTSKPHPQTTFFLTLPLLVEKGKE</sequence>
<dbReference type="InterPro" id="IPR005467">
    <property type="entry name" value="His_kinase_dom"/>
</dbReference>
<dbReference type="InterPro" id="IPR036890">
    <property type="entry name" value="HATPase_C_sf"/>
</dbReference>
<keyword evidence="6 10" id="KW-0067">ATP-binding</keyword>
<keyword evidence="11" id="KW-1185">Reference proteome</keyword>
<comment type="caution">
    <text evidence="10">The sequence shown here is derived from an EMBL/GenBank/DDBJ whole genome shotgun (WGS) entry which is preliminary data.</text>
</comment>
<keyword evidence="8" id="KW-1133">Transmembrane helix</keyword>
<evidence type="ECO:0000259" key="9">
    <source>
        <dbReference type="PROSITE" id="PS50109"/>
    </source>
</evidence>
<proteinExistence type="predicted"/>
<dbReference type="InterPro" id="IPR003594">
    <property type="entry name" value="HATPase_dom"/>
</dbReference>
<keyword evidence="8" id="KW-0812">Transmembrane</keyword>
<dbReference type="Gene3D" id="3.30.450.20">
    <property type="entry name" value="PAS domain"/>
    <property type="match status" value="1"/>
</dbReference>
<dbReference type="PANTHER" id="PTHR43065">
    <property type="entry name" value="SENSOR HISTIDINE KINASE"/>
    <property type="match status" value="1"/>
</dbReference>
<dbReference type="EMBL" id="BAABGX010000001">
    <property type="protein sequence ID" value="GAA4302205.1"/>
    <property type="molecule type" value="Genomic_DNA"/>
</dbReference>
<comment type="catalytic activity">
    <reaction evidence="1">
        <text>ATP + protein L-histidine = ADP + protein N-phospho-L-histidine.</text>
        <dbReference type="EC" id="2.7.13.3"/>
    </reaction>
</comment>
<dbReference type="GO" id="GO:0005524">
    <property type="term" value="F:ATP binding"/>
    <property type="evidence" value="ECO:0007669"/>
    <property type="project" value="UniProtKB-KW"/>
</dbReference>
<dbReference type="EC" id="2.7.13.3" evidence="2"/>
<evidence type="ECO:0000256" key="8">
    <source>
        <dbReference type="SAM" id="Phobius"/>
    </source>
</evidence>
<dbReference type="Pfam" id="PF02518">
    <property type="entry name" value="HATPase_c"/>
    <property type="match status" value="1"/>
</dbReference>
<dbReference type="SMART" id="SM00387">
    <property type="entry name" value="HATPase_c"/>
    <property type="match status" value="1"/>
</dbReference>
<gene>
    <name evidence="10" type="ORF">GCM10023183_13900</name>
</gene>
<keyword evidence="8" id="KW-0472">Membrane</keyword>
<evidence type="ECO:0000256" key="4">
    <source>
        <dbReference type="ARBA" id="ARBA00022741"/>
    </source>
</evidence>
<feature type="transmembrane region" description="Helical" evidence="8">
    <location>
        <begin position="33"/>
        <end position="55"/>
    </location>
</feature>
<accession>A0ABP8FF53</accession>
<reference evidence="11" key="1">
    <citation type="journal article" date="2019" name="Int. J. Syst. Evol. Microbiol.">
        <title>The Global Catalogue of Microorganisms (GCM) 10K type strain sequencing project: providing services to taxonomists for standard genome sequencing and annotation.</title>
        <authorList>
            <consortium name="The Broad Institute Genomics Platform"/>
            <consortium name="The Broad Institute Genome Sequencing Center for Infectious Disease"/>
            <person name="Wu L."/>
            <person name="Ma J."/>
        </authorList>
    </citation>
    <scope>NUCLEOTIDE SEQUENCE [LARGE SCALE GENOMIC DNA]</scope>
    <source>
        <strain evidence="11">JCM 17917</strain>
    </source>
</reference>
<keyword evidence="7" id="KW-0902">Two-component regulatory system</keyword>
<evidence type="ECO:0000256" key="5">
    <source>
        <dbReference type="ARBA" id="ARBA00022777"/>
    </source>
</evidence>
<dbReference type="RefSeq" id="WP_345164018.1">
    <property type="nucleotide sequence ID" value="NZ_BAABGX010000001.1"/>
</dbReference>